<dbReference type="Proteomes" id="UP000184394">
    <property type="component" value="Unassembled WGS sequence"/>
</dbReference>
<dbReference type="InterPro" id="IPR029044">
    <property type="entry name" value="Nucleotide-diphossugar_trans"/>
</dbReference>
<dbReference type="EMBL" id="FRCT01000001">
    <property type="protein sequence ID" value="SHM12982.1"/>
    <property type="molecule type" value="Genomic_DNA"/>
</dbReference>
<gene>
    <name evidence="3" type="ORF">SAMN04487860_101151</name>
</gene>
<evidence type="ECO:0000313" key="3">
    <source>
        <dbReference type="EMBL" id="SHM12982.1"/>
    </source>
</evidence>
<dbReference type="PANTHER" id="PTHR43685:SF11">
    <property type="entry name" value="GLYCOSYLTRANSFERASE TAGX-RELATED"/>
    <property type="match status" value="1"/>
</dbReference>
<name>A0A1M7G9B9_RUMFL</name>
<comment type="similarity">
    <text evidence="1">Belongs to the glycosyltransferase 2 family.</text>
</comment>
<proteinExistence type="inferred from homology"/>
<dbReference type="PANTHER" id="PTHR43685">
    <property type="entry name" value="GLYCOSYLTRANSFERASE"/>
    <property type="match status" value="1"/>
</dbReference>
<feature type="domain" description="Glycosyltransferase 2-like" evidence="2">
    <location>
        <begin position="4"/>
        <end position="109"/>
    </location>
</feature>
<evidence type="ECO:0000259" key="2">
    <source>
        <dbReference type="Pfam" id="PF00535"/>
    </source>
</evidence>
<evidence type="ECO:0000313" key="4">
    <source>
        <dbReference type="Proteomes" id="UP000184394"/>
    </source>
</evidence>
<dbReference type="CDD" id="cd04196">
    <property type="entry name" value="GT_2_like_d"/>
    <property type="match status" value="1"/>
</dbReference>
<keyword evidence="3" id="KW-0808">Transferase</keyword>
<dbReference type="OrthoDB" id="9802649at2"/>
<dbReference type="RefSeq" id="WP_072947784.1">
    <property type="nucleotide sequence ID" value="NZ_FRCT01000001.1"/>
</dbReference>
<dbReference type="InterPro" id="IPR001173">
    <property type="entry name" value="Glyco_trans_2-like"/>
</dbReference>
<dbReference type="GO" id="GO:0016740">
    <property type="term" value="F:transferase activity"/>
    <property type="evidence" value="ECO:0007669"/>
    <property type="project" value="UniProtKB-KW"/>
</dbReference>
<dbReference type="SUPFAM" id="SSF53448">
    <property type="entry name" value="Nucleotide-diphospho-sugar transferases"/>
    <property type="match status" value="1"/>
</dbReference>
<sequence length="307" mass="35654">MIDVLLATYNGERYIEEQIESILAQTYQDFRILIRDDGSTDGTVPIIERYATKYPEKIVIIKDGKKGGSAAKNFFHLIGAAESDYVMFSDQDDYWLPDKIAVTYRIMQKIEQKKGKNTPILAFATYKAVDGELKDTGFNEKNNQISAFKLDFNHLLVQNYVTGCLTMVNKALYTKCGDFDDRILMHDWWMALLASSCGVIYHIPDVVMLYRQHGDNEVGAVDVKSLRYRIDKFLDKKTSSMQYLYLDQAKLFMKRYGRIMPVEEYNSLKTFISIYSYKFKIKRMHVLLKGKYLKGDIVRAIGQLWYI</sequence>
<dbReference type="Pfam" id="PF00535">
    <property type="entry name" value="Glycos_transf_2"/>
    <property type="match status" value="1"/>
</dbReference>
<organism evidence="3 4">
    <name type="scientific">Ruminococcus flavefaciens</name>
    <dbReference type="NCBI Taxonomy" id="1265"/>
    <lineage>
        <taxon>Bacteria</taxon>
        <taxon>Bacillati</taxon>
        <taxon>Bacillota</taxon>
        <taxon>Clostridia</taxon>
        <taxon>Eubacteriales</taxon>
        <taxon>Oscillospiraceae</taxon>
        <taxon>Ruminococcus</taxon>
    </lineage>
</organism>
<reference evidence="3 4" key="1">
    <citation type="submission" date="2016-11" db="EMBL/GenBank/DDBJ databases">
        <authorList>
            <person name="Jaros S."/>
            <person name="Januszkiewicz K."/>
            <person name="Wedrychowicz H."/>
        </authorList>
    </citation>
    <scope>NUCLEOTIDE SEQUENCE [LARGE SCALE GENOMIC DNA]</scope>
    <source>
        <strain evidence="3 4">Y1</strain>
    </source>
</reference>
<evidence type="ECO:0000256" key="1">
    <source>
        <dbReference type="ARBA" id="ARBA00006739"/>
    </source>
</evidence>
<accession>A0A1M7G9B9</accession>
<protein>
    <submittedName>
        <fullName evidence="3">Glycosyl transferase family 2</fullName>
    </submittedName>
</protein>
<dbReference type="InterPro" id="IPR050834">
    <property type="entry name" value="Glycosyltransf_2"/>
</dbReference>
<dbReference type="AlphaFoldDB" id="A0A1M7G9B9"/>
<dbReference type="Gene3D" id="3.90.550.10">
    <property type="entry name" value="Spore Coat Polysaccharide Biosynthesis Protein SpsA, Chain A"/>
    <property type="match status" value="1"/>
</dbReference>